<protein>
    <recommendedName>
        <fullName evidence="1">Immunity protein 35 domain-containing protein</fullName>
    </recommendedName>
</protein>
<comment type="caution">
    <text evidence="2">The sequence shown here is derived from an EMBL/GenBank/DDBJ whole genome shotgun (WGS) entry which is preliminary data.</text>
</comment>
<organism evidence="2 3">
    <name type="scientific">Rhodoblastus sphagnicola</name>
    <dbReference type="NCBI Taxonomy" id="333368"/>
    <lineage>
        <taxon>Bacteria</taxon>
        <taxon>Pseudomonadati</taxon>
        <taxon>Pseudomonadota</taxon>
        <taxon>Alphaproteobacteria</taxon>
        <taxon>Hyphomicrobiales</taxon>
        <taxon>Rhodoblastaceae</taxon>
        <taxon>Rhodoblastus</taxon>
    </lineage>
</organism>
<dbReference type="EMBL" id="NHSJ01000015">
    <property type="protein sequence ID" value="PPQ33629.1"/>
    <property type="molecule type" value="Genomic_DNA"/>
</dbReference>
<proteinExistence type="predicted"/>
<gene>
    <name evidence="2" type="ORF">CCR94_01055</name>
</gene>
<dbReference type="InterPro" id="IPR029082">
    <property type="entry name" value="Imm35"/>
</dbReference>
<evidence type="ECO:0000313" key="3">
    <source>
        <dbReference type="Proteomes" id="UP000239089"/>
    </source>
</evidence>
<feature type="domain" description="Immunity protein 35" evidence="1">
    <location>
        <begin position="128"/>
        <end position="195"/>
    </location>
</feature>
<dbReference type="Pfam" id="PF15567">
    <property type="entry name" value="Imm35"/>
    <property type="match status" value="1"/>
</dbReference>
<sequence length="224" mass="25768">MLFVSFLTAEELRYGRLLGLARFPCELVGGKHAFAQYRCVLRTCTWFKDCGYWVAPGNWRDRVAPGDTIATTVFWLGEPSGIAGDRYFWPYYKGGSRRRFAATFHDGRFVEWRDEAQDLLPMKKITIDEARSEAMIFLSKVERDTDFIVIPGKEREYPFGWVFFGASRKYWKTGELKYEVPGLGPLVVEFDGSVHPLTTSGTPDAVIADYLHSWQARQERRNAP</sequence>
<dbReference type="AlphaFoldDB" id="A0A2S6NGD6"/>
<evidence type="ECO:0000313" key="2">
    <source>
        <dbReference type="EMBL" id="PPQ33629.1"/>
    </source>
</evidence>
<dbReference type="Proteomes" id="UP000239089">
    <property type="component" value="Unassembled WGS sequence"/>
</dbReference>
<evidence type="ECO:0000259" key="1">
    <source>
        <dbReference type="Pfam" id="PF15567"/>
    </source>
</evidence>
<name>A0A2S6NGD6_9HYPH</name>
<keyword evidence="3" id="KW-1185">Reference proteome</keyword>
<accession>A0A2S6NGD6</accession>
<reference evidence="2 3" key="1">
    <citation type="journal article" date="2018" name="Arch. Microbiol.">
        <title>New insights into the metabolic potential of the phototrophic purple bacterium Rhodopila globiformis DSM 161(T) from its draft genome sequence and evidence for a vanadium-dependent nitrogenase.</title>
        <authorList>
            <person name="Imhoff J.F."/>
            <person name="Rahn T."/>
            <person name="Kunzel S."/>
            <person name="Neulinger S.C."/>
        </authorList>
    </citation>
    <scope>NUCLEOTIDE SEQUENCE [LARGE SCALE GENOMIC DNA]</scope>
    <source>
        <strain evidence="2 3">DSM 16996</strain>
    </source>
</reference>